<dbReference type="Pfam" id="PF00149">
    <property type="entry name" value="Metallophos"/>
    <property type="match status" value="1"/>
</dbReference>
<dbReference type="SUPFAM" id="SSF56300">
    <property type="entry name" value="Metallo-dependent phosphatases"/>
    <property type="match status" value="1"/>
</dbReference>
<dbReference type="InterPro" id="IPR004843">
    <property type="entry name" value="Calcineurin-like_PHP"/>
</dbReference>
<dbReference type="EMBL" id="VLPK01000001">
    <property type="protein sequence ID" value="TSJ44087.1"/>
    <property type="molecule type" value="Genomic_DNA"/>
</dbReference>
<evidence type="ECO:0000313" key="2">
    <source>
        <dbReference type="EMBL" id="TSJ44087.1"/>
    </source>
</evidence>
<proteinExistence type="predicted"/>
<comment type="caution">
    <text evidence="2">The sequence shown here is derived from an EMBL/GenBank/DDBJ whole genome shotgun (WGS) entry which is preliminary data.</text>
</comment>
<reference evidence="2 3" key="1">
    <citation type="submission" date="2019-07" db="EMBL/GenBank/DDBJ databases">
        <authorList>
            <person name="Huq M.A."/>
        </authorList>
    </citation>
    <scope>NUCLEOTIDE SEQUENCE [LARGE SCALE GENOMIC DNA]</scope>
    <source>
        <strain evidence="2 3">MAH-19</strain>
    </source>
</reference>
<dbReference type="Proteomes" id="UP000318733">
    <property type="component" value="Unassembled WGS sequence"/>
</dbReference>
<dbReference type="OrthoDB" id="606379at2"/>
<evidence type="ECO:0000313" key="3">
    <source>
        <dbReference type="Proteomes" id="UP000318733"/>
    </source>
</evidence>
<protein>
    <submittedName>
        <fullName evidence="2">Metallophosphoesterase</fullName>
    </submittedName>
</protein>
<keyword evidence="3" id="KW-1185">Reference proteome</keyword>
<dbReference type="GO" id="GO:0016787">
    <property type="term" value="F:hydrolase activity"/>
    <property type="evidence" value="ECO:0007669"/>
    <property type="project" value="InterPro"/>
</dbReference>
<gene>
    <name evidence="2" type="ORF">FO440_07905</name>
</gene>
<dbReference type="Gene3D" id="3.60.21.10">
    <property type="match status" value="1"/>
</dbReference>
<dbReference type="RefSeq" id="WP_144247651.1">
    <property type="nucleotide sequence ID" value="NZ_VLPK01000001.1"/>
</dbReference>
<sequence>MLRNQSDLVGLNRSSLSNQLSAINDSVAKPVPLYNMDGLVEENKLTWFLKNVGSVCQAKYKPYPVYSGDNTGIFKIAKPSTEPVSIAILSDWASYTAESQLVAKQAGIQDYSIHLGDTYYVGNDKEIAENFNTDQGGTWPYGTLGSFAMIGNHEMYSSGKSYFTQLLPYMGAYAPDQEAPTQVQQASFFTLENEYWRIIGLDTGYDSLTGLLGLTPNTDLDLTPEQKTWLQNTVKLSDDNRGIIILSHHQCFSAFESEFPKPAAYIASLLPAGRDIIWLWGHEHYFSVYGPNKMSNGGNLFARCIGNSGMPVELYTTDGGVKRPRNNNPASGENRNLVLYDSRRRQVLNGNIPLGYNGYLIMTLQANTMTISYFDDNNLGEAGRKVLEEKWTIDNTTGALNGTSINDFTINGDQPAELQLSLFGGYLSDAITKEPHP</sequence>
<organism evidence="2 3">
    <name type="scientific">Mucilaginibacter corticis</name>
    <dbReference type="NCBI Taxonomy" id="2597670"/>
    <lineage>
        <taxon>Bacteria</taxon>
        <taxon>Pseudomonadati</taxon>
        <taxon>Bacteroidota</taxon>
        <taxon>Sphingobacteriia</taxon>
        <taxon>Sphingobacteriales</taxon>
        <taxon>Sphingobacteriaceae</taxon>
        <taxon>Mucilaginibacter</taxon>
    </lineage>
</organism>
<feature type="domain" description="Calcineurin-like phosphoesterase" evidence="1">
    <location>
        <begin position="86"/>
        <end position="285"/>
    </location>
</feature>
<accession>A0A556MVZ9</accession>
<evidence type="ECO:0000259" key="1">
    <source>
        <dbReference type="Pfam" id="PF00149"/>
    </source>
</evidence>
<name>A0A556MVZ9_9SPHI</name>
<dbReference type="InterPro" id="IPR029052">
    <property type="entry name" value="Metallo-depent_PP-like"/>
</dbReference>
<dbReference type="AlphaFoldDB" id="A0A556MVZ9"/>